<gene>
    <name evidence="1" type="ORF">ABH943_004531</name>
</gene>
<sequence length="178" mass="20592">MLLLCFFWTASTQRLGYDILRADCKNGDLTNDARTIQTDRRCWRHGVARDWRKNKWPGRFLRVSLPLAQGHKVLHIMRRCRFCSEHFPECRLGGADAGSTAANVNLIQPCEKRKAFNTMKHALARTYPYCHTRLGPALDPTARPIMYHRRKLQQNVNSECEGRRFNVLAQACFITATE</sequence>
<organism evidence="1 2">
    <name type="scientific">Caballeronia udeis</name>
    <dbReference type="NCBI Taxonomy" id="1232866"/>
    <lineage>
        <taxon>Bacteria</taxon>
        <taxon>Pseudomonadati</taxon>
        <taxon>Pseudomonadota</taxon>
        <taxon>Betaproteobacteria</taxon>
        <taxon>Burkholderiales</taxon>
        <taxon>Burkholderiaceae</taxon>
        <taxon>Caballeronia</taxon>
    </lineage>
</organism>
<evidence type="ECO:0000313" key="1">
    <source>
        <dbReference type="EMBL" id="MFK4444509.1"/>
    </source>
</evidence>
<evidence type="ECO:0000313" key="2">
    <source>
        <dbReference type="Proteomes" id="UP001620514"/>
    </source>
</evidence>
<dbReference type="Proteomes" id="UP001620514">
    <property type="component" value="Unassembled WGS sequence"/>
</dbReference>
<reference evidence="1 2" key="1">
    <citation type="submission" date="2024-11" db="EMBL/GenBank/DDBJ databases">
        <title>Using genomics to understand microbial adaptation to soil warming.</title>
        <authorList>
            <person name="Deangelis K.M. PhD."/>
        </authorList>
    </citation>
    <scope>NUCLEOTIDE SEQUENCE [LARGE SCALE GENOMIC DNA]</scope>
    <source>
        <strain evidence="1 2">GAS97</strain>
    </source>
</reference>
<accession>A0ABW8MMB2</accession>
<protein>
    <recommendedName>
        <fullName evidence="3">Secreted protein</fullName>
    </recommendedName>
</protein>
<proteinExistence type="predicted"/>
<comment type="caution">
    <text evidence="1">The sequence shown here is derived from an EMBL/GenBank/DDBJ whole genome shotgun (WGS) entry which is preliminary data.</text>
</comment>
<evidence type="ECO:0008006" key="3">
    <source>
        <dbReference type="Google" id="ProtNLM"/>
    </source>
</evidence>
<keyword evidence="2" id="KW-1185">Reference proteome</keyword>
<dbReference type="EMBL" id="JBIYDN010000014">
    <property type="protein sequence ID" value="MFK4444509.1"/>
    <property type="molecule type" value="Genomic_DNA"/>
</dbReference>
<name>A0ABW8MMB2_9BURK</name>